<evidence type="ECO:0000313" key="3">
    <source>
        <dbReference type="Proteomes" id="UP000322245"/>
    </source>
</evidence>
<dbReference type="EMBL" id="NIDF01000160">
    <property type="protein sequence ID" value="TYJ52066.1"/>
    <property type="molecule type" value="Genomic_DNA"/>
</dbReference>
<feature type="compositionally biased region" description="Acidic residues" evidence="1">
    <location>
        <begin position="117"/>
        <end position="136"/>
    </location>
</feature>
<dbReference type="AlphaFoldDB" id="A0A5D3AQU3"/>
<evidence type="ECO:0000256" key="1">
    <source>
        <dbReference type="SAM" id="MobiDB-lite"/>
    </source>
</evidence>
<feature type="region of interest" description="Disordered" evidence="1">
    <location>
        <begin position="117"/>
        <end position="155"/>
    </location>
</feature>
<accession>A0A5D3AQU3</accession>
<reference evidence="2 3" key="1">
    <citation type="submission" date="2017-05" db="EMBL/GenBank/DDBJ databases">
        <title>The Genome Sequence of Tsuchiyaea wingfieldii DSM 27421.</title>
        <authorList>
            <person name="Cuomo C."/>
            <person name="Passer A."/>
            <person name="Billmyre B."/>
            <person name="Heitman J."/>
        </authorList>
    </citation>
    <scope>NUCLEOTIDE SEQUENCE [LARGE SCALE GENOMIC DNA]</scope>
    <source>
        <strain evidence="2 3">DSM 27421</strain>
    </source>
</reference>
<protein>
    <submittedName>
        <fullName evidence="2">Uncharacterized protein</fullName>
    </submittedName>
</protein>
<evidence type="ECO:0000313" key="2">
    <source>
        <dbReference type="EMBL" id="TYJ52066.1"/>
    </source>
</evidence>
<feature type="compositionally biased region" description="Basic residues" evidence="1">
    <location>
        <begin position="143"/>
        <end position="155"/>
    </location>
</feature>
<name>A0A5D3AQU3_9TREE</name>
<gene>
    <name evidence="2" type="ORF">B9479_007343</name>
</gene>
<comment type="caution">
    <text evidence="2">The sequence shown here is derived from an EMBL/GenBank/DDBJ whole genome shotgun (WGS) entry which is preliminary data.</text>
</comment>
<sequence length="155" mass="16147">MSGDAKAGLEWVTEIVIIEGLLEEKISVGTGPKTPRKRKADVDMDVLLGLSSGKKGELDMLPGGSAGEADSTYDVAAAVAMDAAPNTPTKSSAVAVVTAPVAGPSNQPLFVNVEAEVAYETEGEGEEEQEEQEEQEQVVVGKGKAKAKPSRHGRK</sequence>
<organism evidence="2 3">
    <name type="scientific">Cryptococcus floricola</name>
    <dbReference type="NCBI Taxonomy" id="2591691"/>
    <lineage>
        <taxon>Eukaryota</taxon>
        <taxon>Fungi</taxon>
        <taxon>Dikarya</taxon>
        <taxon>Basidiomycota</taxon>
        <taxon>Agaricomycotina</taxon>
        <taxon>Tremellomycetes</taxon>
        <taxon>Tremellales</taxon>
        <taxon>Cryptococcaceae</taxon>
        <taxon>Cryptococcus</taxon>
    </lineage>
</organism>
<keyword evidence="3" id="KW-1185">Reference proteome</keyword>
<proteinExistence type="predicted"/>
<dbReference type="Proteomes" id="UP000322245">
    <property type="component" value="Unassembled WGS sequence"/>
</dbReference>